<dbReference type="Gene3D" id="3.80.10.10">
    <property type="entry name" value="Ribonuclease Inhibitor"/>
    <property type="match status" value="6"/>
</dbReference>
<dbReference type="InterPro" id="IPR003591">
    <property type="entry name" value="Leu-rich_rpt_typical-subtyp"/>
</dbReference>
<sequence>MPSLTPLKRSPLSIHRLHVRLFSQPVDSPPSSLTLFEISHSNHPKNPNFTYFLKWVSGITFVGSGLGYLYYSDSAFDSLKNSFSSFAEWSKATKEPMTGKNPKFLFGEAYRRKIFFNYEKRIRMRSPPEKVFEYFASFRTPEGEILMRPADFMRAVVPVFPPSESHLVRDGYLRGERSPGELRCDPSEFFMFFDMNNDGLISFKEYIFCVTLLSIPETSFLVAFKMFDINNNGEIDKEEFKKVMALMRAHNRQGALHRDGLRFGFRTVGSVENGGLLEHFFGKDGKAKLQHEKFFQFMRDLHDELLKLEFAHYDYKLRGSISAKDFALSMVASADLSNLNRLLDRVDGLNKQSSLSDIRITFEEFKSFAELRRRLRPFALALSSYGKVNGLLTKTDFQRAASNVCGISLSKCVVEIIFHVFDMNDDGNLSSEELEIHRCYLVVVEDVQSFIDWYNQPLEVASFFAAVEPSHLYEERIALLVLKAAFCSPDCSSLPSWEDEESDCCGWERVECSNTTGRVLKLFLNNTRESSQEYLYINASLFSPFVELKILNLSTNMLATLGDDEGSERPFKLNNLELLDLSSNTLDISMLASLTELSSLKSLSLGTNILEGSIQELAALHNLEELDLSNNLLESFITTKGLKSLRKLRVLHLETNGFNISTLKSLGRLSLLKELYLGGNKLEGSVTLRELNNLRNLEVLDLSSTNISSSILQIVEVMTSLKALSLRSNGINGSQTALQGLCKLRNLQELDLSDNGFEGSVSPCLGNLTSLRALDLSKNRFSGNLDSSLFAGLMKLEFLSLSHNVFQTFPPISSFAKHSKLEVLDLICGNNTLLLESEDQTWVPSFQLKVFRLSSCILKTGSIPSFLHHQHDLRVVDLSNSSLEEDFPTWLMKNNTRLEELNLKNNSLTGYFHLPYRPHIFTSAIDISNNLLQGQMPSNISVSLPNLMFLNVSRNSFEGSIPSFGGMRKLLFLDLSNNLFTGGIPEDLAMGCPSLEYLILSKNDLHGQMFPRVSNLPSLRHLELDDNHFSGKIPDLSNSSGLERLDVSHNSISGKLPGWIGNMSNLAALVMPNNSLEGPIPVEFCSLDALELLDLSNNSLSGSLPSCFSPSSLIHVHLQENHLTGPLTKAFTRSMHLATLDIRNNNLSGGIPDWISMFSGLSILLLKGNHFQGKIPYQLCQLSKITILDLSYNSLSGHIPSCLNKIRFRTGFRSGKFSIISYFQSSGFSSYLYHSQHIELSQVNVNSYPIAYDKAMAEFTTKNRTDFYKGNFLYSMTGIDLSSNKLTGAIPPEIGNLSQVHALNLSHNILTGPIPAAFSGLKSIESLDLSYNNLTGTIPGELTELTNLAVFSVAYNNLSGKIPEMTAQFGTFLENSYVGNPYLCGSLLRKNCSRAEEEAEIEEGEKGLTDRDIFYVCFGASYVVVLLGVAAVLYINGGWRKKWFHVIDVVASRIRWSTLLLYGWTRDSQHTRGS</sequence>
<keyword evidence="3" id="KW-0433">Leucine-rich repeat</keyword>
<dbReference type="PROSITE" id="PS51450">
    <property type="entry name" value="LRR"/>
    <property type="match status" value="3"/>
</dbReference>
<dbReference type="InterPro" id="IPR001611">
    <property type="entry name" value="Leu-rich_rpt"/>
</dbReference>
<comment type="similarity">
    <text evidence="2">Belongs to the RLP family.</text>
</comment>
<evidence type="ECO:0000256" key="5">
    <source>
        <dbReference type="ARBA" id="ARBA00022737"/>
    </source>
</evidence>
<evidence type="ECO:0000256" key="4">
    <source>
        <dbReference type="ARBA" id="ARBA00022692"/>
    </source>
</evidence>
<dbReference type="PRINTS" id="PR00019">
    <property type="entry name" value="LEURICHRPT"/>
</dbReference>
<dbReference type="SMART" id="SM00369">
    <property type="entry name" value="LRR_TYP"/>
    <property type="match status" value="15"/>
</dbReference>
<dbReference type="PANTHER" id="PTHR48062:SF65">
    <property type="entry name" value="LRR RECEPTOR-LIKE SERINE_THREONINE-PROTEIN KINASE GSO1 ISOFORM X1"/>
    <property type="match status" value="1"/>
</dbReference>
<dbReference type="Proteomes" id="UP001227230">
    <property type="component" value="Chromosome 4"/>
</dbReference>
<evidence type="ECO:0000256" key="3">
    <source>
        <dbReference type="ARBA" id="ARBA00022614"/>
    </source>
</evidence>
<dbReference type="Pfam" id="PF13855">
    <property type="entry name" value="LRR_8"/>
    <property type="match status" value="2"/>
</dbReference>
<dbReference type="Pfam" id="PF00560">
    <property type="entry name" value="LRR_1"/>
    <property type="match status" value="6"/>
</dbReference>
<evidence type="ECO:0000256" key="6">
    <source>
        <dbReference type="ARBA" id="ARBA00022837"/>
    </source>
</evidence>
<evidence type="ECO:0000256" key="8">
    <source>
        <dbReference type="ARBA" id="ARBA00023136"/>
    </source>
</evidence>
<keyword evidence="8 10" id="KW-0472">Membrane</keyword>
<keyword evidence="13" id="KW-1185">Reference proteome</keyword>
<comment type="subcellular location">
    <subcellularLocation>
        <location evidence="1">Cell membrane</location>
        <topology evidence="1">Single-pass type I membrane protein</topology>
    </subcellularLocation>
</comment>
<evidence type="ECO:0000313" key="13">
    <source>
        <dbReference type="Proteomes" id="UP001227230"/>
    </source>
</evidence>
<dbReference type="CDD" id="cd00051">
    <property type="entry name" value="EFh"/>
    <property type="match status" value="1"/>
</dbReference>
<keyword evidence="9" id="KW-0325">Glycoprotein</keyword>
<keyword evidence="6" id="KW-0106">Calcium</keyword>
<dbReference type="PANTHER" id="PTHR48062">
    <property type="entry name" value="RECEPTOR-LIKE PROTEIN 14"/>
    <property type="match status" value="1"/>
</dbReference>
<dbReference type="InterPro" id="IPR051502">
    <property type="entry name" value="RLP_Defense_Trigger"/>
</dbReference>
<dbReference type="InterPro" id="IPR018247">
    <property type="entry name" value="EF_Hand_1_Ca_BS"/>
</dbReference>
<keyword evidence="7 10" id="KW-1133">Transmembrane helix</keyword>
<dbReference type="InterPro" id="IPR013210">
    <property type="entry name" value="LRR_N_plant-typ"/>
</dbReference>
<name>A0ABY9BSW7_VITVI</name>
<feature type="transmembrane region" description="Helical" evidence="10">
    <location>
        <begin position="1413"/>
        <end position="1435"/>
    </location>
</feature>
<dbReference type="SMART" id="SM00054">
    <property type="entry name" value="EFh"/>
    <property type="match status" value="2"/>
</dbReference>
<dbReference type="Gene3D" id="1.10.238.10">
    <property type="entry name" value="EF-hand"/>
    <property type="match status" value="2"/>
</dbReference>
<dbReference type="InterPro" id="IPR032675">
    <property type="entry name" value="LRR_dom_sf"/>
</dbReference>
<dbReference type="SMART" id="SM00365">
    <property type="entry name" value="LRR_SD22"/>
    <property type="match status" value="10"/>
</dbReference>
<evidence type="ECO:0000256" key="7">
    <source>
        <dbReference type="ARBA" id="ARBA00022989"/>
    </source>
</evidence>
<evidence type="ECO:0000256" key="9">
    <source>
        <dbReference type="ARBA" id="ARBA00023180"/>
    </source>
</evidence>
<evidence type="ECO:0000256" key="2">
    <source>
        <dbReference type="ARBA" id="ARBA00009592"/>
    </source>
</evidence>
<dbReference type="Pfam" id="PF13833">
    <property type="entry name" value="EF-hand_8"/>
    <property type="match status" value="1"/>
</dbReference>
<gene>
    <name evidence="12" type="ORF">VitviT2T_004882</name>
</gene>
<evidence type="ECO:0000259" key="11">
    <source>
        <dbReference type="PROSITE" id="PS50222"/>
    </source>
</evidence>
<evidence type="ECO:0000256" key="1">
    <source>
        <dbReference type="ARBA" id="ARBA00004251"/>
    </source>
</evidence>
<dbReference type="SUPFAM" id="SSF52058">
    <property type="entry name" value="L domain-like"/>
    <property type="match status" value="4"/>
</dbReference>
<keyword evidence="5" id="KW-0677">Repeat</keyword>
<dbReference type="EMBL" id="CP126651">
    <property type="protein sequence ID" value="WJZ85340.1"/>
    <property type="molecule type" value="Genomic_DNA"/>
</dbReference>
<organism evidence="12 13">
    <name type="scientific">Vitis vinifera</name>
    <name type="common">Grape</name>
    <dbReference type="NCBI Taxonomy" id="29760"/>
    <lineage>
        <taxon>Eukaryota</taxon>
        <taxon>Viridiplantae</taxon>
        <taxon>Streptophyta</taxon>
        <taxon>Embryophyta</taxon>
        <taxon>Tracheophyta</taxon>
        <taxon>Spermatophyta</taxon>
        <taxon>Magnoliopsida</taxon>
        <taxon>eudicotyledons</taxon>
        <taxon>Gunneridae</taxon>
        <taxon>Pentapetalae</taxon>
        <taxon>rosids</taxon>
        <taxon>Vitales</taxon>
        <taxon>Vitaceae</taxon>
        <taxon>Viteae</taxon>
        <taxon>Vitis</taxon>
    </lineage>
</organism>
<dbReference type="PROSITE" id="PS00018">
    <property type="entry name" value="EF_HAND_1"/>
    <property type="match status" value="2"/>
</dbReference>
<evidence type="ECO:0000256" key="10">
    <source>
        <dbReference type="SAM" id="Phobius"/>
    </source>
</evidence>
<dbReference type="PROSITE" id="PS50222">
    <property type="entry name" value="EF_HAND_2"/>
    <property type="match status" value="1"/>
</dbReference>
<accession>A0ABY9BSW7</accession>
<feature type="domain" description="EF-hand" evidence="11">
    <location>
        <begin position="215"/>
        <end position="250"/>
    </location>
</feature>
<proteinExistence type="inferred from homology"/>
<evidence type="ECO:0000313" key="12">
    <source>
        <dbReference type="EMBL" id="WJZ85340.1"/>
    </source>
</evidence>
<dbReference type="Pfam" id="PF08263">
    <property type="entry name" value="LRRNT_2"/>
    <property type="match status" value="1"/>
</dbReference>
<protein>
    <recommendedName>
        <fullName evidence="11">EF-hand domain-containing protein</fullName>
    </recommendedName>
</protein>
<dbReference type="Pfam" id="PF00036">
    <property type="entry name" value="EF-hand_1"/>
    <property type="match status" value="1"/>
</dbReference>
<keyword evidence="4 10" id="KW-0812">Transmembrane</keyword>
<dbReference type="InterPro" id="IPR011992">
    <property type="entry name" value="EF-hand-dom_pair"/>
</dbReference>
<dbReference type="SUPFAM" id="SSF47473">
    <property type="entry name" value="EF-hand"/>
    <property type="match status" value="2"/>
</dbReference>
<dbReference type="Pfam" id="PF13202">
    <property type="entry name" value="EF-hand_5"/>
    <property type="match status" value="1"/>
</dbReference>
<dbReference type="CDD" id="cd15900">
    <property type="entry name" value="EFh_MICU"/>
    <property type="match status" value="1"/>
</dbReference>
<reference evidence="12 13" key="1">
    <citation type="journal article" date="2023" name="Hortic Res">
        <title>The complete reference genome for grapevine (Vitis vinifera L.) genetics and breeding.</title>
        <authorList>
            <person name="Shi X."/>
            <person name="Cao S."/>
            <person name="Wang X."/>
            <person name="Huang S."/>
            <person name="Wang Y."/>
            <person name="Liu Z."/>
            <person name="Liu W."/>
            <person name="Leng X."/>
            <person name="Peng Y."/>
            <person name="Wang N."/>
            <person name="Wang Y."/>
            <person name="Ma Z."/>
            <person name="Xu X."/>
            <person name="Zhang F."/>
            <person name="Xue H."/>
            <person name="Zhong H."/>
            <person name="Wang Y."/>
            <person name="Zhang K."/>
            <person name="Velt A."/>
            <person name="Avia K."/>
            <person name="Holtgrawe D."/>
            <person name="Grimplet J."/>
            <person name="Matus J.T."/>
            <person name="Ware D."/>
            <person name="Wu X."/>
            <person name="Wang H."/>
            <person name="Liu C."/>
            <person name="Fang Y."/>
            <person name="Rustenholz C."/>
            <person name="Cheng Z."/>
            <person name="Xiao H."/>
            <person name="Zhou Y."/>
        </authorList>
    </citation>
    <scope>NUCLEOTIDE SEQUENCE [LARGE SCALE GENOMIC DNA]</scope>
    <source>
        <strain evidence="13">cv. Pinot noir / PN40024</strain>
        <tissue evidence="12">Leaf</tissue>
    </source>
</reference>
<dbReference type="InterPro" id="IPR002048">
    <property type="entry name" value="EF_hand_dom"/>
</dbReference>